<dbReference type="PANTHER" id="PTHR43802:SF1">
    <property type="entry name" value="IP11341P-RELATED"/>
    <property type="match status" value="1"/>
</dbReference>
<dbReference type="SUPFAM" id="SSF52096">
    <property type="entry name" value="ClpP/crotonase"/>
    <property type="match status" value="1"/>
</dbReference>
<evidence type="ECO:0000313" key="3">
    <source>
        <dbReference type="Proteomes" id="UP000541444"/>
    </source>
</evidence>
<dbReference type="Gene3D" id="3.90.226.10">
    <property type="entry name" value="2-enoyl-CoA Hydratase, Chain A, domain 1"/>
    <property type="match status" value="1"/>
</dbReference>
<evidence type="ECO:0000313" key="2">
    <source>
        <dbReference type="EMBL" id="KAF6143382.1"/>
    </source>
</evidence>
<keyword evidence="3" id="KW-1185">Reference proteome</keyword>
<dbReference type="OrthoDB" id="2018133at2759"/>
<comment type="caution">
    <text evidence="2">The sequence shown here is derived from an EMBL/GenBank/DDBJ whole genome shotgun (WGS) entry which is preliminary data.</text>
</comment>
<gene>
    <name evidence="2" type="ORF">GIB67_001326</name>
</gene>
<dbReference type="CDD" id="cd06558">
    <property type="entry name" value="crotonase-like"/>
    <property type="match status" value="1"/>
</dbReference>
<dbReference type="EMBL" id="JACGCM010002207">
    <property type="protein sequence ID" value="KAF6143382.1"/>
    <property type="molecule type" value="Genomic_DNA"/>
</dbReference>
<dbReference type="InterPro" id="IPR001753">
    <property type="entry name" value="Enoyl-CoA_hydra/iso"/>
</dbReference>
<dbReference type="AlphaFoldDB" id="A0A7J7LLF4"/>
<comment type="similarity">
    <text evidence="1">Belongs to the enoyl-CoA hydratase/isomerase family.</text>
</comment>
<evidence type="ECO:0000256" key="1">
    <source>
        <dbReference type="ARBA" id="ARBA00005254"/>
    </source>
</evidence>
<reference evidence="2 3" key="1">
    <citation type="journal article" date="2020" name="IScience">
        <title>Genome Sequencing of the Endangered Kingdonia uniflora (Circaeasteraceae, Ranunculales) Reveals Potential Mechanisms of Evolutionary Specialization.</title>
        <authorList>
            <person name="Sun Y."/>
            <person name="Deng T."/>
            <person name="Zhang A."/>
            <person name="Moore M.J."/>
            <person name="Landis J.B."/>
            <person name="Lin N."/>
            <person name="Zhang H."/>
            <person name="Zhang X."/>
            <person name="Huang J."/>
            <person name="Zhang X."/>
            <person name="Sun H."/>
            <person name="Wang H."/>
        </authorList>
    </citation>
    <scope>NUCLEOTIDE SEQUENCE [LARGE SCALE GENOMIC DNA]</scope>
    <source>
        <strain evidence="2">TB1705</strain>
        <tissue evidence="2">Leaf</tissue>
    </source>
</reference>
<evidence type="ECO:0008006" key="4">
    <source>
        <dbReference type="Google" id="ProtNLM"/>
    </source>
</evidence>
<dbReference type="GO" id="GO:0005777">
    <property type="term" value="C:peroxisome"/>
    <property type="evidence" value="ECO:0007669"/>
    <property type="project" value="TreeGrafter"/>
</dbReference>
<dbReference type="PANTHER" id="PTHR43802">
    <property type="entry name" value="ENOYL-COA HYDRATASE"/>
    <property type="match status" value="1"/>
</dbReference>
<sequence>MALFGIFPSWGLSQKLSRIIGPNRAREVSLTAMPVTGEMAERWGLVNHVVDDSELLTKARGVAEAIIRNNQDLVLRYKSVINDGLKLDFGRALALEKERAHNYYDGMTKEQFEKMQKFIAGRSSNKPSSKI</sequence>
<dbReference type="Proteomes" id="UP000541444">
    <property type="component" value="Unassembled WGS sequence"/>
</dbReference>
<protein>
    <recommendedName>
        <fullName evidence="4">Enoyl-CoA hydratase</fullName>
    </recommendedName>
</protein>
<proteinExistence type="inferred from homology"/>
<organism evidence="2 3">
    <name type="scientific">Kingdonia uniflora</name>
    <dbReference type="NCBI Taxonomy" id="39325"/>
    <lineage>
        <taxon>Eukaryota</taxon>
        <taxon>Viridiplantae</taxon>
        <taxon>Streptophyta</taxon>
        <taxon>Embryophyta</taxon>
        <taxon>Tracheophyta</taxon>
        <taxon>Spermatophyta</taxon>
        <taxon>Magnoliopsida</taxon>
        <taxon>Ranunculales</taxon>
        <taxon>Circaeasteraceae</taxon>
        <taxon>Kingdonia</taxon>
    </lineage>
</organism>
<dbReference type="InterPro" id="IPR029045">
    <property type="entry name" value="ClpP/crotonase-like_dom_sf"/>
</dbReference>
<name>A0A7J7LLF4_9MAGN</name>
<accession>A0A7J7LLF4</accession>
<dbReference type="Pfam" id="PF00378">
    <property type="entry name" value="ECH_1"/>
    <property type="match status" value="1"/>
</dbReference>